<comment type="caution">
    <text evidence="1">The sequence shown here is derived from an EMBL/GenBank/DDBJ whole genome shotgun (WGS) entry which is preliminary data.</text>
</comment>
<gene>
    <name evidence="1" type="ORF">E5J99_19625</name>
</gene>
<keyword evidence="2" id="KW-1185">Reference proteome</keyword>
<reference evidence="1 2" key="1">
    <citation type="submission" date="2019-04" db="EMBL/GenBank/DDBJ databases">
        <authorList>
            <person name="Feng G."/>
            <person name="Zhang J."/>
            <person name="Zhu H."/>
        </authorList>
    </citation>
    <scope>NUCLEOTIDE SEQUENCE [LARGE SCALE GENOMIC DNA]</scope>
    <source>
        <strain evidence="1 2">JCM 17223</strain>
    </source>
</reference>
<proteinExistence type="predicted"/>
<name>A0A4Z0PEW5_9BACT</name>
<dbReference type="OrthoDB" id="884792at2"/>
<dbReference type="RefSeq" id="WP_135499512.1">
    <property type="nucleotide sequence ID" value="NZ_SRLD01000058.1"/>
</dbReference>
<dbReference type="Proteomes" id="UP000297739">
    <property type="component" value="Unassembled WGS sequence"/>
</dbReference>
<accession>A0A4Z0PEW5</accession>
<evidence type="ECO:0008006" key="3">
    <source>
        <dbReference type="Google" id="ProtNLM"/>
    </source>
</evidence>
<evidence type="ECO:0000313" key="2">
    <source>
        <dbReference type="Proteomes" id="UP000297739"/>
    </source>
</evidence>
<dbReference type="EMBL" id="SRLD01000058">
    <property type="protein sequence ID" value="TGE13086.1"/>
    <property type="molecule type" value="Genomic_DNA"/>
</dbReference>
<sequence length="194" mass="21644">MIDRVRTAFAAQLSAKGTCLQEHSHAEFHVHDPHAKREGSGACYIVTTGLLTKADLHIRNSERRSIHFLAIDQCIYDNSNPSKCDCALISGDKIYFIEFKNSENQLDAAVGKANTNPGECLSQLAASIRDFYDRDIIKPGQTVYAIASVGYPRQRPQNGAHHLDQLKSLQEKIQEGNARSIRLRYCSESELAIK</sequence>
<organism evidence="1 2">
    <name type="scientific">Hymenobacter elongatus</name>
    <dbReference type="NCBI Taxonomy" id="877208"/>
    <lineage>
        <taxon>Bacteria</taxon>
        <taxon>Pseudomonadati</taxon>
        <taxon>Bacteroidota</taxon>
        <taxon>Cytophagia</taxon>
        <taxon>Cytophagales</taxon>
        <taxon>Hymenobacteraceae</taxon>
        <taxon>Hymenobacter</taxon>
    </lineage>
</organism>
<protein>
    <recommendedName>
        <fullName evidence="3">NERD domain-containing protein</fullName>
    </recommendedName>
</protein>
<evidence type="ECO:0000313" key="1">
    <source>
        <dbReference type="EMBL" id="TGE13086.1"/>
    </source>
</evidence>
<dbReference type="AlphaFoldDB" id="A0A4Z0PEW5"/>